<dbReference type="RefSeq" id="WP_213668375.1">
    <property type="nucleotide sequence ID" value="NZ_JAHCDA010000001.1"/>
</dbReference>
<dbReference type="PANTHER" id="PTHR43037">
    <property type="entry name" value="UNNAMED PRODUCT-RELATED"/>
    <property type="match status" value="1"/>
</dbReference>
<dbReference type="InterPro" id="IPR029058">
    <property type="entry name" value="AB_hydrolase_fold"/>
</dbReference>
<evidence type="ECO:0000256" key="1">
    <source>
        <dbReference type="ARBA" id="ARBA00022729"/>
    </source>
</evidence>
<dbReference type="NCBIfam" id="TIGR01840">
    <property type="entry name" value="esterase_phb"/>
    <property type="match status" value="1"/>
</dbReference>
<dbReference type="Proteomes" id="UP000766336">
    <property type="component" value="Unassembled WGS sequence"/>
</dbReference>
<protein>
    <submittedName>
        <fullName evidence="3">PHB depolymerase family esterase</fullName>
    </submittedName>
</protein>
<comment type="caution">
    <text evidence="3">The sequence shown here is derived from an EMBL/GenBank/DDBJ whole genome shotgun (WGS) entry which is preliminary data.</text>
</comment>
<evidence type="ECO:0000256" key="2">
    <source>
        <dbReference type="ARBA" id="ARBA00022801"/>
    </source>
</evidence>
<evidence type="ECO:0000313" key="3">
    <source>
        <dbReference type="EMBL" id="MBS7809702.1"/>
    </source>
</evidence>
<proteinExistence type="predicted"/>
<keyword evidence="2" id="KW-0378">Hydrolase</keyword>
<keyword evidence="1" id="KW-0732">Signal</keyword>
<keyword evidence="4" id="KW-1185">Reference proteome</keyword>
<dbReference type="EMBL" id="JAHCDA010000001">
    <property type="protein sequence ID" value="MBS7809702.1"/>
    <property type="molecule type" value="Genomic_DNA"/>
</dbReference>
<dbReference type="SUPFAM" id="SSF53474">
    <property type="entry name" value="alpha/beta-Hydrolases"/>
    <property type="match status" value="2"/>
</dbReference>
<dbReference type="Pfam" id="PF10503">
    <property type="entry name" value="Esterase_PHB"/>
    <property type="match status" value="1"/>
</dbReference>
<dbReference type="InterPro" id="IPR050955">
    <property type="entry name" value="Plant_Biomass_Hydrol_Est"/>
</dbReference>
<accession>A0ABS5Q8C5</accession>
<evidence type="ECO:0000313" key="4">
    <source>
        <dbReference type="Proteomes" id="UP000766336"/>
    </source>
</evidence>
<sequence>MRTLSDTIARLTAFRRAGETAEMPSGDLAEITEFGSNPGRLRAFFHVPAILPPRAPLVVVLHGCTQNAAGYDACSGWSRLAEAQGFAVLFPEQQRANNANLCFNWFQPADTRRDAGEALSIRQMVERMVLDHGLDRSRVFVTGLSAGGAMASVMLAAYPEVFAGGAIIAGLPYGVAESVPEAFDRMRGHGLPDAGRLEALVRGASDHAGPWPTVSVWQGSADKTVSPSNADAIVAQWLGLHGVGPRATRAGAEGGIPHAVWCDRQGRAVIERHDIPGMGHGTPLDSAEADETAGPYMLDVGISSTRHIAQFWGIAPAAATVREAPRRAAAAAAPEPVSGVRQTIEAALRQAGLMR</sequence>
<name>A0ABS5Q8C5_9PROT</name>
<dbReference type="PANTHER" id="PTHR43037:SF1">
    <property type="entry name" value="BLL1128 PROTEIN"/>
    <property type="match status" value="1"/>
</dbReference>
<reference evidence="3 4" key="1">
    <citation type="submission" date="2021-05" db="EMBL/GenBank/DDBJ databases">
        <title>Roseococcus sp. XZZS9, whole genome shotgun sequencing project.</title>
        <authorList>
            <person name="Zhao G."/>
            <person name="Shen L."/>
        </authorList>
    </citation>
    <scope>NUCLEOTIDE SEQUENCE [LARGE SCALE GENOMIC DNA]</scope>
    <source>
        <strain evidence="3 4">XZZS9</strain>
    </source>
</reference>
<dbReference type="Gene3D" id="3.40.50.1820">
    <property type="entry name" value="alpha/beta hydrolase"/>
    <property type="match status" value="1"/>
</dbReference>
<organism evidence="3 4">
    <name type="scientific">Roseococcus pinisoli</name>
    <dbReference type="NCBI Taxonomy" id="2835040"/>
    <lineage>
        <taxon>Bacteria</taxon>
        <taxon>Pseudomonadati</taxon>
        <taxon>Pseudomonadota</taxon>
        <taxon>Alphaproteobacteria</taxon>
        <taxon>Acetobacterales</taxon>
        <taxon>Roseomonadaceae</taxon>
        <taxon>Roseococcus</taxon>
    </lineage>
</organism>
<gene>
    <name evidence="3" type="ORF">KHU32_02055</name>
</gene>
<dbReference type="InterPro" id="IPR010126">
    <property type="entry name" value="Esterase_phb"/>
</dbReference>